<dbReference type="RefSeq" id="WP_115414757.1">
    <property type="nucleotide sequence ID" value="NZ_CP031356.1"/>
</dbReference>
<keyword evidence="5" id="KW-1185">Reference proteome</keyword>
<gene>
    <name evidence="3" type="ORF">DWV08_16200</name>
    <name evidence="4" type="ORF">DXU92_10820</name>
</gene>
<dbReference type="EMBL" id="QSWH01000004">
    <property type="protein sequence ID" value="RRR22725.1"/>
    <property type="molecule type" value="Genomic_DNA"/>
</dbReference>
<feature type="transmembrane region" description="Helical" evidence="2">
    <location>
        <begin position="52"/>
        <end position="74"/>
    </location>
</feature>
<evidence type="ECO:0000313" key="6">
    <source>
        <dbReference type="Proteomes" id="UP000282185"/>
    </source>
</evidence>
<keyword evidence="2" id="KW-0812">Transmembrane</keyword>
<keyword evidence="2" id="KW-1133">Transmembrane helix</keyword>
<dbReference type="Gene3D" id="1.20.1260.100">
    <property type="entry name" value="TspO/MBR protein"/>
    <property type="match status" value="1"/>
</dbReference>
<reference evidence="3 5" key="1">
    <citation type="submission" date="2018-07" db="EMBL/GenBank/DDBJ databases">
        <title>Brachybacterium saurashtrense DSM 23186 genome sequence.</title>
        <authorList>
            <person name="Guo L."/>
        </authorList>
    </citation>
    <scope>NUCLEOTIDE SEQUENCE [LARGE SCALE GENOMIC DNA]</scope>
    <source>
        <strain evidence="3 5">DSM 23186</strain>
    </source>
</reference>
<evidence type="ECO:0000256" key="2">
    <source>
        <dbReference type="SAM" id="Phobius"/>
    </source>
</evidence>
<evidence type="ECO:0000313" key="5">
    <source>
        <dbReference type="Proteomes" id="UP000254236"/>
    </source>
</evidence>
<dbReference type="EMBL" id="CP031356">
    <property type="protein sequence ID" value="AXK47010.1"/>
    <property type="molecule type" value="Genomic_DNA"/>
</dbReference>
<dbReference type="Proteomes" id="UP000282185">
    <property type="component" value="Unassembled WGS sequence"/>
</dbReference>
<dbReference type="PANTHER" id="PTHR33802">
    <property type="entry name" value="SI:CH211-161H7.5-RELATED"/>
    <property type="match status" value="1"/>
</dbReference>
<proteinExistence type="predicted"/>
<feature type="region of interest" description="Disordered" evidence="1">
    <location>
        <begin position="257"/>
        <end position="287"/>
    </location>
</feature>
<evidence type="ECO:0000313" key="4">
    <source>
        <dbReference type="EMBL" id="RRR22725.1"/>
    </source>
</evidence>
<feature type="transmembrane region" description="Helical" evidence="2">
    <location>
        <begin position="204"/>
        <end position="223"/>
    </location>
</feature>
<reference evidence="4 6" key="2">
    <citation type="submission" date="2018-08" db="EMBL/GenBank/DDBJ databases">
        <title>Brachybacterium saurashtrense DSM 23186.</title>
        <authorList>
            <person name="Li Y."/>
        </authorList>
    </citation>
    <scope>NUCLEOTIDE SEQUENCE [LARGE SCALE GENOMIC DNA]</scope>
    <source>
        <strain evidence="4 6">DSM 23186</strain>
    </source>
</reference>
<evidence type="ECO:0000313" key="3">
    <source>
        <dbReference type="EMBL" id="AXK47010.1"/>
    </source>
</evidence>
<feature type="transmembrane region" description="Helical" evidence="2">
    <location>
        <begin position="229"/>
        <end position="251"/>
    </location>
</feature>
<accession>A0A345YSV8</accession>
<name>A0A345YSV8_9MICO</name>
<keyword evidence="2" id="KW-0472">Membrane</keyword>
<dbReference type="Proteomes" id="UP000254236">
    <property type="component" value="Chromosome"/>
</dbReference>
<evidence type="ECO:0000256" key="1">
    <source>
        <dbReference type="SAM" id="MobiDB-lite"/>
    </source>
</evidence>
<feature type="transmembrane region" description="Helical" evidence="2">
    <location>
        <begin position="148"/>
        <end position="167"/>
    </location>
</feature>
<feature type="transmembrane region" description="Helical" evidence="2">
    <location>
        <begin position="86"/>
        <end position="102"/>
    </location>
</feature>
<dbReference type="PANTHER" id="PTHR33802:SF1">
    <property type="entry name" value="XK-RELATED PROTEIN"/>
    <property type="match status" value="1"/>
</dbReference>
<dbReference type="AlphaFoldDB" id="A0A345YSV8"/>
<protein>
    <submittedName>
        <fullName evidence="4">Tryptophan-rich sensory protein</fullName>
    </submittedName>
</protein>
<dbReference type="KEGG" id="bsau:DWV08_16200"/>
<dbReference type="OrthoDB" id="5189031at2"/>
<sequence length="287" mass="29090">MTRPARPLLRHLAVTVSFALAMLGTAVGVGAFGGDPIDEAAGGLLAADATHLAPATGAFRIWSLIYLGLGAYCVWQWWDRHDHRGVTLPAIGSLLLNAAWILSIQAGAVGVSVVVIVLLLAVLGLLAHRLAARPAGGTLERLVVDGTFGVYLGWVSVATCANIAAALKGAGFAGFGAPGVLAAAVLAAVAVLGVALVRAGRRPVAAPAAMIWGLVWIAVGRALDAPHSPVTALAALAAAAVIAAAAVWAWWRTAQAAEPGRSPSAVRPAAEAARSPRGGHRPTEEAR</sequence>
<feature type="transmembrane region" description="Helical" evidence="2">
    <location>
        <begin position="12"/>
        <end position="32"/>
    </location>
</feature>
<feature type="transmembrane region" description="Helical" evidence="2">
    <location>
        <begin position="173"/>
        <end position="197"/>
    </location>
</feature>
<feature type="transmembrane region" description="Helical" evidence="2">
    <location>
        <begin position="108"/>
        <end position="127"/>
    </location>
</feature>
<organism evidence="4 6">
    <name type="scientific">Brachybacterium saurashtrense</name>
    <dbReference type="NCBI Taxonomy" id="556288"/>
    <lineage>
        <taxon>Bacteria</taxon>
        <taxon>Bacillati</taxon>
        <taxon>Actinomycetota</taxon>
        <taxon>Actinomycetes</taxon>
        <taxon>Micrococcales</taxon>
        <taxon>Dermabacteraceae</taxon>
        <taxon>Brachybacterium</taxon>
    </lineage>
</organism>
<dbReference type="InterPro" id="IPR038330">
    <property type="entry name" value="TspO/MBR-related_sf"/>
</dbReference>